<dbReference type="OrthoDB" id="9808360at2"/>
<name>A1WKG1_VEREI</name>
<proteinExistence type="predicted"/>
<dbReference type="PANTHER" id="PTHR33221:SF5">
    <property type="entry name" value="HTH-TYPE TRANSCRIPTIONAL REGULATOR ISCR"/>
    <property type="match status" value="1"/>
</dbReference>
<dbReference type="InterPro" id="IPR000944">
    <property type="entry name" value="Tscrpt_reg_Rrf2"/>
</dbReference>
<dbReference type="Pfam" id="PF02082">
    <property type="entry name" value="Rrf2"/>
    <property type="match status" value="1"/>
</dbReference>
<dbReference type="InterPro" id="IPR036388">
    <property type="entry name" value="WH-like_DNA-bd_sf"/>
</dbReference>
<accession>A1WKG1</accession>
<dbReference type="PROSITE" id="PS01332">
    <property type="entry name" value="HTH_RRF2_1"/>
    <property type="match status" value="1"/>
</dbReference>
<reference evidence="3" key="1">
    <citation type="submission" date="2006-12" db="EMBL/GenBank/DDBJ databases">
        <title>Complete sequence of chromosome 1 of Verminephrobacter eiseniae EF01-2.</title>
        <authorList>
            <person name="Copeland A."/>
            <person name="Lucas S."/>
            <person name="Lapidus A."/>
            <person name="Barry K."/>
            <person name="Detter J.C."/>
            <person name="Glavina del Rio T."/>
            <person name="Dalin E."/>
            <person name="Tice H."/>
            <person name="Pitluck S."/>
            <person name="Chertkov O."/>
            <person name="Brettin T."/>
            <person name="Bruce D."/>
            <person name="Han C."/>
            <person name="Tapia R."/>
            <person name="Gilna P."/>
            <person name="Schmutz J."/>
            <person name="Larimer F."/>
            <person name="Land M."/>
            <person name="Hauser L."/>
            <person name="Kyrpides N."/>
            <person name="Kim E."/>
            <person name="Stahl D."/>
            <person name="Richardson P."/>
        </authorList>
    </citation>
    <scope>NUCLEOTIDE SEQUENCE [LARGE SCALE GENOMIC DNA]</scope>
    <source>
        <strain evidence="3">EF01-2</strain>
    </source>
</reference>
<dbReference type="PROSITE" id="PS51197">
    <property type="entry name" value="HTH_RRF2_2"/>
    <property type="match status" value="1"/>
</dbReference>
<dbReference type="FunFam" id="1.10.10.10:FF:000026">
    <property type="entry name" value="HTH-type transcriptional regulator IscR"/>
    <property type="match status" value="1"/>
</dbReference>
<dbReference type="Gene3D" id="1.10.10.10">
    <property type="entry name" value="Winged helix-like DNA-binding domain superfamily/Winged helix DNA-binding domain"/>
    <property type="match status" value="1"/>
</dbReference>
<sequence length="179" mass="19590">MRLTTKGRFAVTAMIDLALRQNTGPVTLAAISQRQQISLSYLEQLFGKLRRNGIVESVRGPGGGYTLARRADDTTVADIIVSVDEPMDATQCGGKENCLGEAGRCMTHELWTALNQHMKEFLEAVTLQQLVDEQFAKGFRIEDKPPVRRAISTTPVVKPIRVNAPNSVFALGSKAFAKS</sequence>
<dbReference type="SUPFAM" id="SSF46785">
    <property type="entry name" value="Winged helix' DNA-binding domain"/>
    <property type="match status" value="1"/>
</dbReference>
<dbReference type="eggNOG" id="COG1959">
    <property type="taxonomic scope" value="Bacteria"/>
</dbReference>
<evidence type="ECO:0000313" key="2">
    <source>
        <dbReference type="EMBL" id="ABM58118.1"/>
    </source>
</evidence>
<dbReference type="InterPro" id="IPR036390">
    <property type="entry name" value="WH_DNA-bd_sf"/>
</dbReference>
<dbReference type="NCBIfam" id="TIGR02010">
    <property type="entry name" value="IscR"/>
    <property type="match status" value="1"/>
</dbReference>
<dbReference type="HOGENOM" id="CLU_107144_0_0_4"/>
<dbReference type="KEGG" id="vei:Veis_2372"/>
<dbReference type="Proteomes" id="UP000000374">
    <property type="component" value="Chromosome"/>
</dbReference>
<keyword evidence="1" id="KW-0238">DNA-binding</keyword>
<dbReference type="GO" id="GO:0005829">
    <property type="term" value="C:cytosol"/>
    <property type="evidence" value="ECO:0007669"/>
    <property type="project" value="TreeGrafter"/>
</dbReference>
<dbReference type="AlphaFoldDB" id="A1WKG1"/>
<dbReference type="EMBL" id="CP000542">
    <property type="protein sequence ID" value="ABM58118.1"/>
    <property type="molecule type" value="Genomic_DNA"/>
</dbReference>
<protein>
    <submittedName>
        <fullName evidence="2">Transcriptional regulator, BadM/Rrf2 family</fullName>
    </submittedName>
</protein>
<dbReference type="InterPro" id="IPR030489">
    <property type="entry name" value="TR_Rrf2-type_CS"/>
</dbReference>
<dbReference type="GO" id="GO:0003690">
    <property type="term" value="F:double-stranded DNA binding"/>
    <property type="evidence" value="ECO:0007669"/>
    <property type="project" value="InterPro"/>
</dbReference>
<evidence type="ECO:0000256" key="1">
    <source>
        <dbReference type="ARBA" id="ARBA00023125"/>
    </source>
</evidence>
<dbReference type="NCBIfam" id="TIGR00738">
    <property type="entry name" value="rrf2_super"/>
    <property type="match status" value="1"/>
</dbReference>
<gene>
    <name evidence="2" type="ordered locus">Veis_2372</name>
</gene>
<organism evidence="2 3">
    <name type="scientific">Verminephrobacter eiseniae (strain EF01-2)</name>
    <dbReference type="NCBI Taxonomy" id="391735"/>
    <lineage>
        <taxon>Bacteria</taxon>
        <taxon>Pseudomonadati</taxon>
        <taxon>Pseudomonadota</taxon>
        <taxon>Betaproteobacteria</taxon>
        <taxon>Burkholderiales</taxon>
        <taxon>Comamonadaceae</taxon>
        <taxon>Verminephrobacter</taxon>
    </lineage>
</organism>
<evidence type="ECO:0000313" key="3">
    <source>
        <dbReference type="Proteomes" id="UP000000374"/>
    </source>
</evidence>
<dbReference type="GO" id="GO:0003700">
    <property type="term" value="F:DNA-binding transcription factor activity"/>
    <property type="evidence" value="ECO:0007669"/>
    <property type="project" value="InterPro"/>
</dbReference>
<dbReference type="GeneID" id="76460934"/>
<dbReference type="PANTHER" id="PTHR33221">
    <property type="entry name" value="WINGED HELIX-TURN-HELIX TRANSCRIPTIONAL REGULATOR, RRF2 FAMILY"/>
    <property type="match status" value="1"/>
</dbReference>
<dbReference type="InterPro" id="IPR010242">
    <property type="entry name" value="TF_HTH_IscR"/>
</dbReference>
<dbReference type="RefSeq" id="WP_011810121.1">
    <property type="nucleotide sequence ID" value="NC_008786.1"/>
</dbReference>
<keyword evidence="3" id="KW-1185">Reference proteome</keyword>
<dbReference type="STRING" id="391735.Veis_2372"/>